<feature type="domain" description="GH18" evidence="7">
    <location>
        <begin position="74"/>
        <end position="386"/>
    </location>
</feature>
<dbReference type="GO" id="GO:0005975">
    <property type="term" value="P:carbohydrate metabolic process"/>
    <property type="evidence" value="ECO:0007669"/>
    <property type="project" value="InterPro"/>
</dbReference>
<dbReference type="GO" id="GO:0008061">
    <property type="term" value="F:chitin binding"/>
    <property type="evidence" value="ECO:0007669"/>
    <property type="project" value="InterPro"/>
</dbReference>
<dbReference type="InterPro" id="IPR017853">
    <property type="entry name" value="GH"/>
</dbReference>
<comment type="similarity">
    <text evidence="6">Belongs to the glycosyl hydrolase 18 family.</text>
</comment>
<keyword evidence="4 5" id="KW-0326">Glycosidase</keyword>
<dbReference type="PANTHER" id="PTHR11177:SF317">
    <property type="entry name" value="CHITINASE 12-RELATED"/>
    <property type="match status" value="1"/>
</dbReference>
<dbReference type="EMBL" id="WVHT01000016">
    <property type="protein sequence ID" value="MXV53248.1"/>
    <property type="molecule type" value="Genomic_DNA"/>
</dbReference>
<dbReference type="Proteomes" id="UP000466586">
    <property type="component" value="Unassembled WGS sequence"/>
</dbReference>
<dbReference type="PROSITE" id="PS51910">
    <property type="entry name" value="GH18_2"/>
    <property type="match status" value="1"/>
</dbReference>
<evidence type="ECO:0000256" key="3">
    <source>
        <dbReference type="ARBA" id="ARBA00022801"/>
    </source>
</evidence>
<dbReference type="GO" id="GO:0008843">
    <property type="term" value="F:endochitinase activity"/>
    <property type="evidence" value="ECO:0007669"/>
    <property type="project" value="UniProtKB-EC"/>
</dbReference>
<evidence type="ECO:0000259" key="7">
    <source>
        <dbReference type="PROSITE" id="PS51910"/>
    </source>
</evidence>
<reference evidence="8 9" key="1">
    <citation type="submission" date="2019-11" db="EMBL/GenBank/DDBJ databases">
        <title>Pedobacter sp. HMF7647 Genome sequencing and assembly.</title>
        <authorList>
            <person name="Kang H."/>
            <person name="Kim H."/>
            <person name="Joh K."/>
        </authorList>
    </citation>
    <scope>NUCLEOTIDE SEQUENCE [LARGE SCALE GENOMIC DNA]</scope>
    <source>
        <strain evidence="8 9">HMF7647</strain>
    </source>
</reference>
<dbReference type="PANTHER" id="PTHR11177">
    <property type="entry name" value="CHITINASE"/>
    <property type="match status" value="1"/>
</dbReference>
<dbReference type="Gene3D" id="3.20.20.80">
    <property type="entry name" value="Glycosidases"/>
    <property type="match status" value="1"/>
</dbReference>
<comment type="caution">
    <text evidence="8">The sequence shown here is derived from an EMBL/GenBank/DDBJ whole genome shotgun (WGS) entry which is preliminary data.</text>
</comment>
<name>A0A7K1YGD5_9SPHI</name>
<proteinExistence type="inferred from homology"/>
<keyword evidence="9" id="KW-1185">Reference proteome</keyword>
<protein>
    <recommendedName>
        <fullName evidence="2">chitinase</fullName>
        <ecNumber evidence="2">3.2.1.14</ecNumber>
    </recommendedName>
</protein>
<dbReference type="Pfam" id="PF00704">
    <property type="entry name" value="Glyco_hydro_18"/>
    <property type="match status" value="1"/>
</dbReference>
<dbReference type="RefSeq" id="WP_160846427.1">
    <property type="nucleotide sequence ID" value="NZ_WVHT01000016.1"/>
</dbReference>
<dbReference type="PROSITE" id="PS01095">
    <property type="entry name" value="GH18_1"/>
    <property type="match status" value="1"/>
</dbReference>
<dbReference type="AlphaFoldDB" id="A0A7K1YGD5"/>
<dbReference type="EC" id="3.2.1.14" evidence="2"/>
<evidence type="ECO:0000256" key="5">
    <source>
        <dbReference type="RuleBase" id="RU000489"/>
    </source>
</evidence>
<dbReference type="InterPro" id="IPR001223">
    <property type="entry name" value="Glyco_hydro18_cat"/>
</dbReference>
<comment type="catalytic activity">
    <reaction evidence="1">
        <text>Random endo-hydrolysis of N-acetyl-beta-D-glucosaminide (1-&gt;4)-beta-linkages in chitin and chitodextrins.</text>
        <dbReference type="EC" id="3.2.1.14"/>
    </reaction>
</comment>
<dbReference type="GO" id="GO:0005576">
    <property type="term" value="C:extracellular region"/>
    <property type="evidence" value="ECO:0007669"/>
    <property type="project" value="TreeGrafter"/>
</dbReference>
<dbReference type="SUPFAM" id="SSF51445">
    <property type="entry name" value="(Trans)glycosidases"/>
    <property type="match status" value="1"/>
</dbReference>
<keyword evidence="3 5" id="KW-0378">Hydrolase</keyword>
<evidence type="ECO:0000256" key="4">
    <source>
        <dbReference type="ARBA" id="ARBA00023295"/>
    </source>
</evidence>
<dbReference type="InterPro" id="IPR011583">
    <property type="entry name" value="Chitinase_II/V-like_cat"/>
</dbReference>
<evidence type="ECO:0000313" key="9">
    <source>
        <dbReference type="Proteomes" id="UP000466586"/>
    </source>
</evidence>
<gene>
    <name evidence="8" type="ORF">GS399_19960</name>
</gene>
<dbReference type="GO" id="GO:0006032">
    <property type="term" value="P:chitin catabolic process"/>
    <property type="evidence" value="ECO:0007669"/>
    <property type="project" value="TreeGrafter"/>
</dbReference>
<dbReference type="InterPro" id="IPR050314">
    <property type="entry name" value="Glycosyl_Hydrlase_18"/>
</dbReference>
<accession>A0A7K1YGD5</accession>
<organism evidence="8 9">
    <name type="scientific">Hufsiella arboris</name>
    <dbReference type="NCBI Taxonomy" id="2695275"/>
    <lineage>
        <taxon>Bacteria</taxon>
        <taxon>Pseudomonadati</taxon>
        <taxon>Bacteroidota</taxon>
        <taxon>Sphingobacteriia</taxon>
        <taxon>Sphingobacteriales</taxon>
        <taxon>Sphingobacteriaceae</taxon>
        <taxon>Hufsiella</taxon>
    </lineage>
</organism>
<dbReference type="InterPro" id="IPR001579">
    <property type="entry name" value="Glyco_hydro_18_chit_AS"/>
</dbReference>
<dbReference type="SMART" id="SM00636">
    <property type="entry name" value="Glyco_18"/>
    <property type="match status" value="1"/>
</dbReference>
<evidence type="ECO:0000256" key="1">
    <source>
        <dbReference type="ARBA" id="ARBA00000822"/>
    </source>
</evidence>
<evidence type="ECO:0000256" key="6">
    <source>
        <dbReference type="RuleBase" id="RU004453"/>
    </source>
</evidence>
<dbReference type="Gene3D" id="3.40.5.30">
    <property type="entry name" value="(Trans)glycosidases - domain 2"/>
    <property type="match status" value="1"/>
</dbReference>
<evidence type="ECO:0000313" key="8">
    <source>
        <dbReference type="EMBL" id="MXV53248.1"/>
    </source>
</evidence>
<evidence type="ECO:0000256" key="2">
    <source>
        <dbReference type="ARBA" id="ARBA00012729"/>
    </source>
</evidence>
<sequence>MKTNKCGSVEQIRKFGFVLIGLALLGSLEFSCRQNEEKKIASNMVQDTSKKDASAITDKRLSVSKIFPPPAIYFKIVAYVIGDRKPETIPDQKIRQLNMLVFAFGEIQNNGGVFLKESQNLLAFSNKAHRNKCKISLSINGKHENFKSVTSDSLKRARCIRQLMQIVRTHHLDGLDIDWEFPSRRDKTDSVFTVFLKQLSDSCHLGGRYYLSCAITPGTNKGRRSSAIRKELLTGDWVDWFNVMVYDEFSLTKPYKHHSDFNMAYRSFWYWLKIRKMPQEKAVMGLPLYGRPSGIPQKDHVLNYSSIIAKGGNAFLDSAVILAQKPIRQGDTSRLYTIYYDGIKTIQRKARGAKRYGGGIMFWEFGMDTNDQYSLINAAYNTVIKTSKVKIKQ</sequence>